<sequence>MFLKLEPWKKACIFKGASIFEGVLEVLIFEGGRLQDLRRFLSLGRIFSRSSRVKNFQPLQTKRIPLFIEFPGWLLWTWAGLVWFMDHTHGLNNMDLDTFIVWRGDTTVSDPTSIGGRLSFCRQIHCLGKSDWAPLSFDKVILPSTIQLLSGDDRASIVRSTILVGAIGHLRPLESSYCCQRSNFYRRTIGLLPSDPPPWGDTVVKDPTSIGGRSDFFRQIHRPSRSDRAPSSFGGVILQSVIQLLSGDDRVFNYQIHRPGRSDMAPSSFGGVIRLSAIQLLSGDDQAFAIRSTASIRVIGHLPLVEERYCHQRSNFYWETIGLLPLDPSPWTDRAPSLSREVILPSAIQLLSSDNWAFAGSDRATSSFVGVILPSAIQLLSRDDQAFAVRSTALVEAIRYLHRLKGDTAVSDPTSIGGRSSFYLQIHRSTHRPGRSDQLPSSFGAVILPSAFQLLSGDNRTFVVRSTTLIHHPDRSNRAPSSFGEVILPSAIQLLSRDVLPSDPPPWGRSGFYRQIHRPGRSDRAPSSFGGMILPSEFQLLSGDDRAFVLRSTVLVEAIGHLRRLERYPTAISGRLGFCRQIHRHGRSDRAPSLFGKVILPAAIQLLSGDDQAFALRSTTLIHHLGRSDRASSSFGKVIQPSAIQLLSEDDRAFAIKSTALIAAIGCDTTVSDPTFIGRRLGFCRQIHRPCRSDWTPSSFGEVILPSAIQLLYGERFAVKPTALVGAIGHLRRLERSDRVPSSFGEVIRLLAVQLLPGDDRAFVVRSTANIHRPGWSYRAPSSFGEVILPSAIQLLSGNDRTFAVRSTAQIHRPGRSDRTPSSFLEVILPSTIQLISGDDQAFVVRSTVLILYPSRSDRAPSSFGGVILPSAIQLLSGTDQAFTVRSIVLERSDTFVVWRGDIAVNDPTSIDGRSGFSRQIHRADRSDQAPSSFGKVIPPSAIQLLLGDDRAFLSDPPSLEERSGTFVVWRGDTAVSDPTSFGG</sequence>
<evidence type="ECO:0000313" key="2">
    <source>
        <dbReference type="Proteomes" id="UP000321947"/>
    </source>
</evidence>
<organism evidence="1 2">
    <name type="scientific">Cucumis melo var. makuwa</name>
    <name type="common">Oriental melon</name>
    <dbReference type="NCBI Taxonomy" id="1194695"/>
    <lineage>
        <taxon>Eukaryota</taxon>
        <taxon>Viridiplantae</taxon>
        <taxon>Streptophyta</taxon>
        <taxon>Embryophyta</taxon>
        <taxon>Tracheophyta</taxon>
        <taxon>Spermatophyta</taxon>
        <taxon>Magnoliopsida</taxon>
        <taxon>eudicotyledons</taxon>
        <taxon>Gunneridae</taxon>
        <taxon>Pentapetalae</taxon>
        <taxon>rosids</taxon>
        <taxon>fabids</taxon>
        <taxon>Cucurbitales</taxon>
        <taxon>Cucurbitaceae</taxon>
        <taxon>Benincaseae</taxon>
        <taxon>Cucumis</taxon>
    </lineage>
</organism>
<comment type="caution">
    <text evidence="1">The sequence shown here is derived from an EMBL/GenBank/DDBJ whole genome shotgun (WGS) entry which is preliminary data.</text>
</comment>
<reference evidence="1 2" key="1">
    <citation type="submission" date="2019-08" db="EMBL/GenBank/DDBJ databases">
        <title>Draft genome sequences of two oriental melons (Cucumis melo L. var makuwa).</title>
        <authorList>
            <person name="Kwon S.-Y."/>
        </authorList>
    </citation>
    <scope>NUCLEOTIDE SEQUENCE [LARGE SCALE GENOMIC DNA]</scope>
    <source>
        <strain evidence="2">cv. Chang Bougi</strain>
        <tissue evidence="1">Leaf</tissue>
    </source>
</reference>
<gene>
    <name evidence="1" type="ORF">E5676_scaffold970G00480</name>
</gene>
<accession>A0A5D3DUX8</accession>
<dbReference type="EMBL" id="SSTD01002719">
    <property type="protein sequence ID" value="TYK27493.1"/>
    <property type="molecule type" value="Genomic_DNA"/>
</dbReference>
<dbReference type="AlphaFoldDB" id="A0A5D3DUX8"/>
<proteinExistence type="predicted"/>
<name>A0A5D3DUX8_CUCMM</name>
<dbReference type="Proteomes" id="UP000321947">
    <property type="component" value="Unassembled WGS sequence"/>
</dbReference>
<protein>
    <submittedName>
        <fullName evidence="1">Uncharacterized protein</fullName>
    </submittedName>
</protein>
<evidence type="ECO:0000313" key="1">
    <source>
        <dbReference type="EMBL" id="TYK27493.1"/>
    </source>
</evidence>